<name>A0A7D6ZD86_9NOCA</name>
<dbReference type="InterPro" id="IPR036849">
    <property type="entry name" value="Enolase-like_C_sf"/>
</dbReference>
<sequence length="363" mass="39281">MALAPRVDRCFLRILSGWEIQCHSDSRAGTVSRVSDVSERVDTPDFAGAVVYAIPLRTRFRGITVREGMLIPGPAGWGEFCPFPEYDDREAAGWLATAVEQATIGWPRPVRDRIPVNCIVPAVGPERAREIVAASSCRTAKVKVADHPDSLGADLERVAAVRDALGPDGAVRIDANAVWDVDTAVDRIEQIDRAAGGLQYVEQPCRTIEELAAVRRRVDVPIAADESIRRAADPMRVAVAGAADIAILKCTPLGGVRRALQVAEAAALPCVVSSALETSVGLAAQIALAATLPDLDYACGLGTLSLFTADVVTDSLRPVDGWLPVPQTPPEPDPELLARYLHPDPERTEWWRQRLDRVRKLLD</sequence>
<proteinExistence type="inferred from homology"/>
<dbReference type="GO" id="GO:0043748">
    <property type="term" value="F:O-succinylbenzoate synthase activity"/>
    <property type="evidence" value="ECO:0007669"/>
    <property type="project" value="UniProtKB-EC"/>
</dbReference>
<dbReference type="SUPFAM" id="SSF51604">
    <property type="entry name" value="Enolase C-terminal domain-like"/>
    <property type="match status" value="1"/>
</dbReference>
<dbReference type="PANTHER" id="PTHR48073">
    <property type="entry name" value="O-SUCCINYLBENZOATE SYNTHASE-RELATED"/>
    <property type="match status" value="1"/>
</dbReference>
<dbReference type="Proteomes" id="UP000515512">
    <property type="component" value="Chromosome"/>
</dbReference>
<dbReference type="HAMAP" id="MF_00470">
    <property type="entry name" value="MenC_1"/>
    <property type="match status" value="1"/>
</dbReference>
<keyword evidence="1 5" id="KW-0474">Menaquinone biosynthesis</keyword>
<comment type="similarity">
    <text evidence="5">Belongs to the mandelate racemase/muconate lactonizing enzyme family. MenC type 1 subfamily.</text>
</comment>
<dbReference type="InterPro" id="IPR029065">
    <property type="entry name" value="Enolase_C-like"/>
</dbReference>
<dbReference type="CDD" id="cd03320">
    <property type="entry name" value="OSBS"/>
    <property type="match status" value="1"/>
</dbReference>
<dbReference type="Pfam" id="PF13378">
    <property type="entry name" value="MR_MLE_C"/>
    <property type="match status" value="1"/>
</dbReference>
<evidence type="ECO:0000256" key="5">
    <source>
        <dbReference type="HAMAP-Rule" id="MF_00470"/>
    </source>
</evidence>
<evidence type="ECO:0000256" key="3">
    <source>
        <dbReference type="ARBA" id="ARBA00022842"/>
    </source>
</evidence>
<accession>A0A7D6ZD86</accession>
<feature type="binding site" evidence="5">
    <location>
        <position position="202"/>
    </location>
    <ligand>
        <name>Mg(2+)</name>
        <dbReference type="ChEBI" id="CHEBI:18420"/>
    </ligand>
</feature>
<dbReference type="GO" id="GO:0000287">
    <property type="term" value="F:magnesium ion binding"/>
    <property type="evidence" value="ECO:0007669"/>
    <property type="project" value="UniProtKB-UniRule"/>
</dbReference>
<dbReference type="PANTHER" id="PTHR48073:SF2">
    <property type="entry name" value="O-SUCCINYLBENZOATE SYNTHASE"/>
    <property type="match status" value="1"/>
</dbReference>
<dbReference type="Gene3D" id="3.20.20.120">
    <property type="entry name" value="Enolase-like C-terminal domain"/>
    <property type="match status" value="1"/>
</dbReference>
<dbReference type="SFLD" id="SFLDF00009">
    <property type="entry name" value="o-succinylbenzoate_synthase"/>
    <property type="match status" value="1"/>
</dbReference>
<comment type="pathway">
    <text evidence="5">Quinol/quinone metabolism; menaquinone biosynthesis.</text>
</comment>
<comment type="catalytic activity">
    <reaction evidence="5">
        <text>(1R,6R)-6-hydroxy-2-succinyl-cyclohexa-2,4-diene-1-carboxylate = 2-succinylbenzoate + H2O</text>
        <dbReference type="Rhea" id="RHEA:10196"/>
        <dbReference type="ChEBI" id="CHEBI:15377"/>
        <dbReference type="ChEBI" id="CHEBI:18325"/>
        <dbReference type="ChEBI" id="CHEBI:58689"/>
        <dbReference type="EC" id="4.2.1.113"/>
    </reaction>
</comment>
<evidence type="ECO:0000256" key="2">
    <source>
        <dbReference type="ARBA" id="ARBA00022723"/>
    </source>
</evidence>
<reference evidence="7 8" key="1">
    <citation type="submission" date="2020-07" db="EMBL/GenBank/DDBJ databases">
        <authorList>
            <person name="Zhuang K."/>
            <person name="Ran Y."/>
        </authorList>
    </citation>
    <scope>NUCLEOTIDE SEQUENCE [LARGE SCALE GENOMIC DNA]</scope>
    <source>
        <strain evidence="7 8">WCH-YHL-001</strain>
    </source>
</reference>
<keyword evidence="3 5" id="KW-0460">Magnesium</keyword>
<evidence type="ECO:0000256" key="4">
    <source>
        <dbReference type="ARBA" id="ARBA00023239"/>
    </source>
</evidence>
<feature type="binding site" evidence="5">
    <location>
        <position position="174"/>
    </location>
    <ligand>
        <name>Mg(2+)</name>
        <dbReference type="ChEBI" id="CHEBI:18420"/>
    </ligand>
</feature>
<dbReference type="UniPathway" id="UPA00079"/>
<comment type="cofactor">
    <cofactor evidence="5">
        <name>a divalent metal cation</name>
        <dbReference type="ChEBI" id="CHEBI:60240"/>
    </cofactor>
</comment>
<evidence type="ECO:0000313" key="8">
    <source>
        <dbReference type="Proteomes" id="UP000515512"/>
    </source>
</evidence>
<dbReference type="NCBIfam" id="NF002782">
    <property type="entry name" value="PRK02901.1"/>
    <property type="match status" value="1"/>
</dbReference>
<feature type="domain" description="Mandelate racemase/muconate lactonizing enzyme C-terminal" evidence="6">
    <location>
        <begin position="121"/>
        <end position="221"/>
    </location>
</feature>
<feature type="active site" description="Proton acceptor" evidence="5">
    <location>
        <position position="249"/>
    </location>
</feature>
<keyword evidence="4 5" id="KW-0456">Lyase</keyword>
<comment type="function">
    <text evidence="5">Converts 2-succinyl-6-hydroxy-2,4-cyclohexadiene-1-carboxylate (SHCHC) to 2-succinylbenzoate (OSB).</text>
</comment>
<dbReference type="EC" id="4.2.1.113" evidence="5"/>
<dbReference type="EMBL" id="CP059399">
    <property type="protein sequence ID" value="QLY30938.1"/>
    <property type="molecule type" value="Genomic_DNA"/>
</dbReference>
<evidence type="ECO:0000259" key="6">
    <source>
        <dbReference type="SMART" id="SM00922"/>
    </source>
</evidence>
<dbReference type="SFLD" id="SFLDG00180">
    <property type="entry name" value="muconate_cycloisomerase"/>
    <property type="match status" value="1"/>
</dbReference>
<comment type="pathway">
    <text evidence="5">Quinol/quinone metabolism; 1,4-dihydroxy-2-naphthoate biosynthesis; 1,4-dihydroxy-2-naphthoate from chorismate: step 4/7.</text>
</comment>
<dbReference type="UniPathway" id="UPA01057">
    <property type="reaction ID" value="UER00165"/>
</dbReference>
<dbReference type="Pfam" id="PF18374">
    <property type="entry name" value="Enolase_like_N"/>
    <property type="match status" value="1"/>
</dbReference>
<keyword evidence="2 5" id="KW-0479">Metal-binding</keyword>
<protein>
    <recommendedName>
        <fullName evidence="5">o-succinylbenzoate synthase</fullName>
        <shortName evidence="5">OSB synthase</shortName>
        <shortName evidence="5">OSBS</shortName>
        <ecNumber evidence="5">4.2.1.113</ecNumber>
    </recommendedName>
    <alternativeName>
        <fullName evidence="5">4-(2'-carboxyphenyl)-4-oxybutyric acid synthase</fullName>
    </alternativeName>
    <alternativeName>
        <fullName evidence="5">o-succinylbenzoic acid synthase</fullName>
    </alternativeName>
</protein>
<organism evidence="7 8">
    <name type="scientific">Nocardia huaxiensis</name>
    <dbReference type="NCBI Taxonomy" id="2755382"/>
    <lineage>
        <taxon>Bacteria</taxon>
        <taxon>Bacillati</taxon>
        <taxon>Actinomycetota</taxon>
        <taxon>Actinomycetes</taxon>
        <taxon>Mycobacteriales</taxon>
        <taxon>Nocardiaceae</taxon>
        <taxon>Nocardia</taxon>
    </lineage>
</organism>
<dbReference type="InterPro" id="IPR010196">
    <property type="entry name" value="OSB_synthase_MenC1"/>
</dbReference>
<dbReference type="KEGG" id="nhu:H0264_00560"/>
<dbReference type="AlphaFoldDB" id="A0A7D6ZD86"/>
<feature type="binding site" evidence="5">
    <location>
        <position position="225"/>
    </location>
    <ligand>
        <name>Mg(2+)</name>
        <dbReference type="ChEBI" id="CHEBI:18420"/>
    </ligand>
</feature>
<dbReference type="SMART" id="SM00922">
    <property type="entry name" value="MR_MLE"/>
    <property type="match status" value="1"/>
</dbReference>
<feature type="active site" description="Proton donor" evidence="5">
    <location>
        <position position="143"/>
    </location>
</feature>
<dbReference type="InterPro" id="IPR013342">
    <property type="entry name" value="Mandelate_racemase_C"/>
</dbReference>
<dbReference type="GO" id="GO:0009234">
    <property type="term" value="P:menaquinone biosynthetic process"/>
    <property type="evidence" value="ECO:0007669"/>
    <property type="project" value="UniProtKB-UniRule"/>
</dbReference>
<gene>
    <name evidence="5" type="primary">menC</name>
    <name evidence="7" type="ORF">H0264_00560</name>
</gene>
<evidence type="ECO:0000256" key="1">
    <source>
        <dbReference type="ARBA" id="ARBA00022428"/>
    </source>
</evidence>
<keyword evidence="8" id="KW-1185">Reference proteome</keyword>
<evidence type="ECO:0000313" key="7">
    <source>
        <dbReference type="EMBL" id="QLY30938.1"/>
    </source>
</evidence>
<dbReference type="SFLD" id="SFLDS00001">
    <property type="entry name" value="Enolase"/>
    <property type="match status" value="1"/>
</dbReference>